<keyword evidence="9" id="KW-1185">Reference proteome</keyword>
<evidence type="ECO:0000313" key="7">
    <source>
        <dbReference type="EMBL" id="PAV67037.1"/>
    </source>
</evidence>
<accession>A0A2A2JZ94</accession>
<dbReference type="EMBL" id="LIAE01010006">
    <property type="protein sequence ID" value="PAV67037.1"/>
    <property type="molecule type" value="Genomic_DNA"/>
</dbReference>
<protein>
    <submittedName>
        <fullName evidence="7">Uncharacterized protein</fullName>
    </submittedName>
</protein>
<dbReference type="GO" id="GO:0016020">
    <property type="term" value="C:membrane"/>
    <property type="evidence" value="ECO:0007669"/>
    <property type="project" value="UniProtKB-SubCell"/>
</dbReference>
<comment type="similarity">
    <text evidence="2">Belongs to the TMEM14 family.</text>
</comment>
<evidence type="ECO:0000256" key="1">
    <source>
        <dbReference type="ARBA" id="ARBA00004370"/>
    </source>
</evidence>
<proteinExistence type="inferred from homology"/>
<evidence type="ECO:0000256" key="6">
    <source>
        <dbReference type="SAM" id="Phobius"/>
    </source>
</evidence>
<evidence type="ECO:0000256" key="5">
    <source>
        <dbReference type="ARBA" id="ARBA00023136"/>
    </source>
</evidence>
<feature type="transmembrane region" description="Helical" evidence="6">
    <location>
        <begin position="12"/>
        <end position="31"/>
    </location>
</feature>
<dbReference type="InterPro" id="IPR044890">
    <property type="entry name" value="TMEM14_sf"/>
</dbReference>
<dbReference type="AlphaFoldDB" id="A0A2A2JZ94"/>
<evidence type="ECO:0000256" key="3">
    <source>
        <dbReference type="ARBA" id="ARBA00022692"/>
    </source>
</evidence>
<evidence type="ECO:0000256" key="4">
    <source>
        <dbReference type="ARBA" id="ARBA00022989"/>
    </source>
</evidence>
<reference evidence="7 9" key="1">
    <citation type="journal article" date="2017" name="Curr. Biol.">
        <title>Genome architecture and evolution of a unichromosomal asexual nematode.</title>
        <authorList>
            <person name="Fradin H."/>
            <person name="Zegar C."/>
            <person name="Gutwein M."/>
            <person name="Lucas J."/>
            <person name="Kovtun M."/>
            <person name="Corcoran D."/>
            <person name="Baugh L.R."/>
            <person name="Kiontke K."/>
            <person name="Gunsalus K."/>
            <person name="Fitch D.H."/>
            <person name="Piano F."/>
        </authorList>
    </citation>
    <scope>NUCLEOTIDE SEQUENCE [LARGE SCALE GENOMIC DNA]</scope>
    <source>
        <strain evidence="7">PF1309</strain>
    </source>
</reference>
<keyword evidence="5 6" id="KW-0472">Membrane</keyword>
<evidence type="ECO:0000256" key="2">
    <source>
        <dbReference type="ARBA" id="ARBA00007590"/>
    </source>
</evidence>
<name>A0A2A2JZ94_9BILA</name>
<comment type="caution">
    <text evidence="7">The sequence shown here is derived from an EMBL/GenBank/DDBJ whole genome shotgun (WGS) entry which is preliminary data.</text>
</comment>
<feature type="transmembrane region" description="Helical" evidence="6">
    <location>
        <begin position="37"/>
        <end position="55"/>
    </location>
</feature>
<dbReference type="PANTHER" id="PTHR12668:SF43">
    <property type="entry name" value="TRANSMEMBRANE PROTEIN 14 HOMOLOG"/>
    <property type="match status" value="1"/>
</dbReference>
<dbReference type="Pfam" id="PF03647">
    <property type="entry name" value="Tmemb_14"/>
    <property type="match status" value="1"/>
</dbReference>
<comment type="subcellular location">
    <subcellularLocation>
        <location evidence="1">Membrane</location>
    </subcellularLocation>
</comment>
<gene>
    <name evidence="8" type="ORF">WR25_14471</name>
    <name evidence="7" type="ORF">WR25_18382</name>
</gene>
<keyword evidence="3 6" id="KW-0812">Transmembrane</keyword>
<feature type="transmembrane region" description="Helical" evidence="6">
    <location>
        <begin position="62"/>
        <end position="80"/>
    </location>
</feature>
<evidence type="ECO:0000313" key="8">
    <source>
        <dbReference type="EMBL" id="PAV84044.1"/>
    </source>
</evidence>
<dbReference type="Gene3D" id="1.10.10.1740">
    <property type="entry name" value="Transmembrane protein 14-like"/>
    <property type="match status" value="1"/>
</dbReference>
<evidence type="ECO:0000313" key="9">
    <source>
        <dbReference type="Proteomes" id="UP000218231"/>
    </source>
</evidence>
<keyword evidence="4 6" id="KW-1133">Transmembrane helix</keyword>
<dbReference type="PANTHER" id="PTHR12668">
    <property type="entry name" value="TRANSMEMBRANE PROTEIN 14, 15"/>
    <property type="match status" value="1"/>
</dbReference>
<dbReference type="InterPro" id="IPR005349">
    <property type="entry name" value="TMEM14"/>
</dbReference>
<dbReference type="Proteomes" id="UP000218231">
    <property type="component" value="Unassembled WGS sequence"/>
</dbReference>
<dbReference type="EMBL" id="LIAE01006897">
    <property type="protein sequence ID" value="PAV84044.1"/>
    <property type="molecule type" value="Genomic_DNA"/>
</dbReference>
<organism evidence="7 9">
    <name type="scientific">Diploscapter pachys</name>
    <dbReference type="NCBI Taxonomy" id="2018661"/>
    <lineage>
        <taxon>Eukaryota</taxon>
        <taxon>Metazoa</taxon>
        <taxon>Ecdysozoa</taxon>
        <taxon>Nematoda</taxon>
        <taxon>Chromadorea</taxon>
        <taxon>Rhabditida</taxon>
        <taxon>Rhabditina</taxon>
        <taxon>Rhabditomorpha</taxon>
        <taxon>Rhabditoidea</taxon>
        <taxon>Rhabditidae</taxon>
        <taxon>Diploscapter</taxon>
    </lineage>
</organism>
<sequence>MVELAKLEPLPDFVNLAYAILLIVGGIFGFFRVGSIISLSTGLISGIIIAVFTLLGLQFKTLVVACCSLVIAIVMGIRFYNSGIFLPPGLLCILR</sequence>